<name>A0A2M9FVG3_9PROT</name>
<dbReference type="OrthoDB" id="7239472at2"/>
<dbReference type="Gene3D" id="3.40.190.170">
    <property type="entry name" value="Bacterial extracellular solute-binding protein, family 7"/>
    <property type="match status" value="1"/>
</dbReference>
<protein>
    <recommendedName>
        <fullName evidence="5">C4-dicarboxylate ABC transporter substrate-binding protein</fullName>
    </recommendedName>
</protein>
<feature type="chain" id="PRO_5014715214" description="C4-dicarboxylate ABC transporter substrate-binding protein" evidence="2">
    <location>
        <begin position="27"/>
        <end position="377"/>
    </location>
</feature>
<evidence type="ECO:0008006" key="5">
    <source>
        <dbReference type="Google" id="ProtNLM"/>
    </source>
</evidence>
<sequence>MTYMKHLTAIALAAGMAAGVAGGAAAKELKASVHLPPKNNTVADGWEPFAEGVKERTDGEVTVKLFLGGSLLGPKAASEGIRDGMVDLGYVIVGYHPAEFPHTAFINDMAAIGTNALIVTAATTELILTQCEPCREEYKQRGNVYTGTYAVPPMVIMSSKMIDSPEDIKGLKIRSAGAAWDNFVKAVGATPVNVPSSEQYEAQSRGVVDASFHVAASLKTYGLWDMTKDVLLVNVGAYRAINTFAFNPDTWAGLTDEQRRIMLEEASDANFGIAAGYMATDREALEESKAKGIRVQEISDEFKAIRDEYVAAEKAGLVEKGKGTRGIENPEPLIEKMSALVDKWTQIYEEVDGDVDALRERFKTDVISKVDVSTYGM</sequence>
<feature type="signal peptide" evidence="2">
    <location>
        <begin position="1"/>
        <end position="26"/>
    </location>
</feature>
<keyword evidence="1 2" id="KW-0732">Signal</keyword>
<dbReference type="PANTHER" id="PTHR33376">
    <property type="match status" value="1"/>
</dbReference>
<dbReference type="NCBIfam" id="NF037995">
    <property type="entry name" value="TRAP_S1"/>
    <property type="match status" value="1"/>
</dbReference>
<proteinExistence type="predicted"/>
<keyword evidence="4" id="KW-1185">Reference proteome</keyword>
<organism evidence="3 4">
    <name type="scientific">Minwuia thermotolerans</name>
    <dbReference type="NCBI Taxonomy" id="2056226"/>
    <lineage>
        <taxon>Bacteria</taxon>
        <taxon>Pseudomonadati</taxon>
        <taxon>Pseudomonadota</taxon>
        <taxon>Alphaproteobacteria</taxon>
        <taxon>Minwuiales</taxon>
        <taxon>Minwuiaceae</taxon>
        <taxon>Minwuia</taxon>
    </lineage>
</organism>
<reference evidence="3 4" key="1">
    <citation type="submission" date="2017-11" db="EMBL/GenBank/DDBJ databases">
        <title>Draft genome sequence of Rhizobiales bacterium SY3-13.</title>
        <authorList>
            <person name="Sun C."/>
        </authorList>
    </citation>
    <scope>NUCLEOTIDE SEQUENCE [LARGE SCALE GENOMIC DNA]</scope>
    <source>
        <strain evidence="3 4">SY3-13</strain>
    </source>
</reference>
<dbReference type="Proteomes" id="UP000229498">
    <property type="component" value="Unassembled WGS sequence"/>
</dbReference>
<accession>A0A2M9FVG3</accession>
<comment type="caution">
    <text evidence="3">The sequence shown here is derived from an EMBL/GenBank/DDBJ whole genome shotgun (WGS) entry which is preliminary data.</text>
</comment>
<dbReference type="RefSeq" id="WP_109795185.1">
    <property type="nucleotide sequence ID" value="NZ_PHIG01000063.1"/>
</dbReference>
<dbReference type="PANTHER" id="PTHR33376:SF15">
    <property type="entry name" value="BLL6794 PROTEIN"/>
    <property type="match status" value="1"/>
</dbReference>
<evidence type="ECO:0000256" key="1">
    <source>
        <dbReference type="ARBA" id="ARBA00022729"/>
    </source>
</evidence>
<dbReference type="InterPro" id="IPR038404">
    <property type="entry name" value="TRAP_DctP_sf"/>
</dbReference>
<dbReference type="CDD" id="cd13666">
    <property type="entry name" value="PBP2_TRAP_DctP_like_1"/>
    <property type="match status" value="1"/>
</dbReference>
<dbReference type="InterPro" id="IPR018389">
    <property type="entry name" value="DctP_fam"/>
</dbReference>
<dbReference type="Pfam" id="PF03480">
    <property type="entry name" value="DctP"/>
    <property type="match status" value="1"/>
</dbReference>
<evidence type="ECO:0000313" key="4">
    <source>
        <dbReference type="Proteomes" id="UP000229498"/>
    </source>
</evidence>
<dbReference type="GO" id="GO:0055085">
    <property type="term" value="P:transmembrane transport"/>
    <property type="evidence" value="ECO:0007669"/>
    <property type="project" value="InterPro"/>
</dbReference>
<dbReference type="EMBL" id="PHIG01000063">
    <property type="protein sequence ID" value="PJK27472.1"/>
    <property type="molecule type" value="Genomic_DNA"/>
</dbReference>
<dbReference type="AlphaFoldDB" id="A0A2M9FVG3"/>
<evidence type="ECO:0000256" key="2">
    <source>
        <dbReference type="SAM" id="SignalP"/>
    </source>
</evidence>
<gene>
    <name evidence="3" type="ORF">CVT23_21355</name>
</gene>
<evidence type="ECO:0000313" key="3">
    <source>
        <dbReference type="EMBL" id="PJK27472.1"/>
    </source>
</evidence>